<sequence length="172" mass="19536">MFNTVFDRTVGHEGRFQAHPDDRGNWTSGQVGKGQLKGTKFGISAMTYPELDIEGLTVERAKAIYWRDWWDRLGMARFRPATQYQLFDAAINHGMHHSTRMLQRAVGVKDDGVIGPHTLAAAQGAELNDLLMAFLAERLNFMTGVRTWAQFGRGWARRIALNLHYATEDNDR</sequence>
<reference evidence="4" key="1">
    <citation type="submission" date="2016-11" db="EMBL/GenBank/DDBJ databases">
        <authorList>
            <person name="Sisinthy S."/>
            <person name="Ara S."/>
            <person name="Gundlapally S.R."/>
        </authorList>
    </citation>
    <scope>NUCLEOTIDE SEQUENCE [LARGE SCALE GENOMIC DNA]</scope>
    <source>
        <strain evidence="4">V1-41</strain>
    </source>
</reference>
<dbReference type="Pfam" id="PF05838">
    <property type="entry name" value="Glyco_hydro_108"/>
    <property type="match status" value="1"/>
</dbReference>
<evidence type="ECO:0000259" key="1">
    <source>
        <dbReference type="Pfam" id="PF05838"/>
    </source>
</evidence>
<dbReference type="Proteomes" id="UP000242231">
    <property type="component" value="Unassembled WGS sequence"/>
</dbReference>
<evidence type="ECO:0000313" key="4">
    <source>
        <dbReference type="Proteomes" id="UP000242231"/>
    </source>
</evidence>
<feature type="domain" description="Peptidoglycan binding" evidence="2">
    <location>
        <begin position="98"/>
        <end position="158"/>
    </location>
</feature>
<evidence type="ECO:0000313" key="3">
    <source>
        <dbReference type="EMBL" id="PPL16825.1"/>
    </source>
</evidence>
<dbReference type="SUPFAM" id="SSF53955">
    <property type="entry name" value="Lysozyme-like"/>
    <property type="match status" value="1"/>
</dbReference>
<evidence type="ECO:0000259" key="2">
    <source>
        <dbReference type="Pfam" id="PF09374"/>
    </source>
</evidence>
<feature type="domain" description="TtsA-like Glycoside hydrolase family 108" evidence="1">
    <location>
        <begin position="7"/>
        <end position="94"/>
    </location>
</feature>
<comment type="caution">
    <text evidence="3">The sequence shown here is derived from an EMBL/GenBank/DDBJ whole genome shotgun (WGS) entry which is preliminary data.</text>
</comment>
<keyword evidence="4" id="KW-1185">Reference proteome</keyword>
<dbReference type="Pfam" id="PF09374">
    <property type="entry name" value="PG_binding_3"/>
    <property type="match status" value="1"/>
</dbReference>
<proteinExistence type="predicted"/>
<organism evidence="3 4">
    <name type="scientific">Oceanisphaera arctica</name>
    <dbReference type="NCBI Taxonomy" id="641510"/>
    <lineage>
        <taxon>Bacteria</taxon>
        <taxon>Pseudomonadati</taxon>
        <taxon>Pseudomonadota</taxon>
        <taxon>Gammaproteobacteria</taxon>
        <taxon>Aeromonadales</taxon>
        <taxon>Aeromonadaceae</taxon>
        <taxon>Oceanisphaera</taxon>
    </lineage>
</organism>
<dbReference type="AlphaFoldDB" id="A0A2P5TMZ0"/>
<dbReference type="RefSeq" id="WP_104486206.1">
    <property type="nucleotide sequence ID" value="NZ_BMYB01000002.1"/>
</dbReference>
<dbReference type="EMBL" id="MPZM01000012">
    <property type="protein sequence ID" value="PPL16825.1"/>
    <property type="molecule type" value="Genomic_DNA"/>
</dbReference>
<dbReference type="Gene3D" id="1.20.141.10">
    <property type="entry name" value="Chitosanase, subunit A, domain 1"/>
    <property type="match status" value="1"/>
</dbReference>
<accession>A0A2P5TMZ0</accession>
<dbReference type="InterPro" id="IPR018537">
    <property type="entry name" value="Peptidoglycan-bd_3"/>
</dbReference>
<protein>
    <submittedName>
        <fullName evidence="3">Secretion activator protein</fullName>
    </submittedName>
</protein>
<name>A0A2P5TMZ0_9GAMM</name>
<dbReference type="InterPro" id="IPR008565">
    <property type="entry name" value="TtsA-like_GH18_dom"/>
</dbReference>
<dbReference type="OrthoDB" id="9815229at2"/>
<gene>
    <name evidence="3" type="ORF">UN63_07765</name>
</gene>
<dbReference type="CDD" id="cd13926">
    <property type="entry name" value="N-acetylmuramidase_GH108"/>
    <property type="match status" value="1"/>
</dbReference>
<dbReference type="InterPro" id="IPR023346">
    <property type="entry name" value="Lysozyme-like_dom_sf"/>
</dbReference>